<dbReference type="GO" id="GO:0016705">
    <property type="term" value="F:oxidoreductase activity, acting on paired donors, with incorporation or reduction of molecular oxygen"/>
    <property type="evidence" value="ECO:0007669"/>
    <property type="project" value="InterPro"/>
</dbReference>
<evidence type="ECO:0000256" key="1">
    <source>
        <dbReference type="ARBA" id="ARBA00010617"/>
    </source>
</evidence>
<sequence>MNPFFSMKKVQELEGRVKVHVEKLRDRFLEIKGTGEVMNVMAATSALTLDVISGYSFGKSCNTLDTPDMGLWICKMLEDGFRPERFLGERGKEVLRYMVPFERGPRNCLGVNLAWSEMYLAVAAVVGGVEGLELVGTGIRDVTVDREYFIGVFPKESKGVRVKVNG</sequence>
<dbReference type="InterPro" id="IPR050121">
    <property type="entry name" value="Cytochrome_P450_monoxygenase"/>
</dbReference>
<keyword evidence="2" id="KW-0560">Oxidoreductase</keyword>
<name>A0A9Q8PA71_PASFU</name>
<reference evidence="2" key="2">
    <citation type="journal article" date="2022" name="Microb. Genom.">
        <title>A chromosome-scale genome assembly of the tomato pathogen Cladosporium fulvum reveals a compartmentalized genome architecture and the presence of a dispensable chromosome.</title>
        <authorList>
            <person name="Zaccaron A.Z."/>
            <person name="Chen L.H."/>
            <person name="Samaras A."/>
            <person name="Stergiopoulos I."/>
        </authorList>
    </citation>
    <scope>NUCLEOTIDE SEQUENCE</scope>
    <source>
        <strain evidence="2">Race5_Kim</strain>
    </source>
</reference>
<dbReference type="Proteomes" id="UP000756132">
    <property type="component" value="Chromosome 6"/>
</dbReference>
<proteinExistence type="inferred from homology"/>
<dbReference type="PANTHER" id="PTHR24305">
    <property type="entry name" value="CYTOCHROME P450"/>
    <property type="match status" value="1"/>
</dbReference>
<keyword evidence="2" id="KW-0503">Monooxygenase</keyword>
<reference evidence="2" key="1">
    <citation type="submission" date="2021-12" db="EMBL/GenBank/DDBJ databases">
        <authorList>
            <person name="Zaccaron A."/>
            <person name="Stergiopoulos I."/>
        </authorList>
    </citation>
    <scope>NUCLEOTIDE SEQUENCE</scope>
    <source>
        <strain evidence="2">Race5_Kim</strain>
    </source>
</reference>
<evidence type="ECO:0000313" key="2">
    <source>
        <dbReference type="EMBL" id="UJO18727.1"/>
    </source>
</evidence>
<gene>
    <name evidence="2" type="ORF">CLAFUR5_07105</name>
</gene>
<dbReference type="GO" id="GO:0004497">
    <property type="term" value="F:monooxygenase activity"/>
    <property type="evidence" value="ECO:0007669"/>
    <property type="project" value="UniProtKB-KW"/>
</dbReference>
<dbReference type="RefSeq" id="XP_047763093.1">
    <property type="nucleotide sequence ID" value="XM_047906253.1"/>
</dbReference>
<dbReference type="GO" id="GO:0020037">
    <property type="term" value="F:heme binding"/>
    <property type="evidence" value="ECO:0007669"/>
    <property type="project" value="InterPro"/>
</dbReference>
<dbReference type="KEGG" id="ffu:CLAFUR5_07105"/>
<protein>
    <submittedName>
        <fullName evidence="2">Cytochrome P450 monooxygenase BOT3</fullName>
    </submittedName>
</protein>
<comment type="similarity">
    <text evidence="1">Belongs to the cytochrome P450 family.</text>
</comment>
<accession>A0A9Q8PA71</accession>
<dbReference type="SUPFAM" id="SSF48264">
    <property type="entry name" value="Cytochrome P450"/>
    <property type="match status" value="2"/>
</dbReference>
<evidence type="ECO:0000313" key="3">
    <source>
        <dbReference type="Proteomes" id="UP000756132"/>
    </source>
</evidence>
<dbReference type="InterPro" id="IPR036396">
    <property type="entry name" value="Cyt_P450_sf"/>
</dbReference>
<dbReference type="Pfam" id="PF00067">
    <property type="entry name" value="p450"/>
    <property type="match status" value="1"/>
</dbReference>
<dbReference type="PANTHER" id="PTHR24305:SF166">
    <property type="entry name" value="CYTOCHROME P450 12A4, MITOCHONDRIAL-RELATED"/>
    <property type="match status" value="1"/>
</dbReference>
<dbReference type="Gene3D" id="1.10.630.10">
    <property type="entry name" value="Cytochrome P450"/>
    <property type="match status" value="2"/>
</dbReference>
<organism evidence="2 3">
    <name type="scientific">Passalora fulva</name>
    <name type="common">Tomato leaf mold</name>
    <name type="synonym">Cladosporium fulvum</name>
    <dbReference type="NCBI Taxonomy" id="5499"/>
    <lineage>
        <taxon>Eukaryota</taxon>
        <taxon>Fungi</taxon>
        <taxon>Dikarya</taxon>
        <taxon>Ascomycota</taxon>
        <taxon>Pezizomycotina</taxon>
        <taxon>Dothideomycetes</taxon>
        <taxon>Dothideomycetidae</taxon>
        <taxon>Mycosphaerellales</taxon>
        <taxon>Mycosphaerellaceae</taxon>
        <taxon>Fulvia</taxon>
    </lineage>
</organism>
<dbReference type="GeneID" id="71986983"/>
<keyword evidence="3" id="KW-1185">Reference proteome</keyword>
<dbReference type="EMBL" id="CP090168">
    <property type="protein sequence ID" value="UJO18727.1"/>
    <property type="molecule type" value="Genomic_DNA"/>
</dbReference>
<dbReference type="GO" id="GO:0005506">
    <property type="term" value="F:iron ion binding"/>
    <property type="evidence" value="ECO:0007669"/>
    <property type="project" value="InterPro"/>
</dbReference>
<dbReference type="OrthoDB" id="3945418at2759"/>
<dbReference type="InterPro" id="IPR001128">
    <property type="entry name" value="Cyt_P450"/>
</dbReference>
<dbReference type="AlphaFoldDB" id="A0A9Q8PA71"/>